<feature type="coiled-coil region" evidence="1">
    <location>
        <begin position="1308"/>
        <end position="1342"/>
    </location>
</feature>
<comment type="caution">
    <text evidence="2">The sequence shown here is derived from an EMBL/GenBank/DDBJ whole genome shotgun (WGS) entry which is preliminary data.</text>
</comment>
<dbReference type="EMBL" id="JALNTZ010000007">
    <property type="protein sequence ID" value="KAJ3645165.1"/>
    <property type="molecule type" value="Genomic_DNA"/>
</dbReference>
<accession>A0AA38HWS3</accession>
<dbReference type="Proteomes" id="UP001168821">
    <property type="component" value="Unassembled WGS sequence"/>
</dbReference>
<proteinExistence type="predicted"/>
<dbReference type="PANTHER" id="PTHR15678:SF6">
    <property type="entry name" value="BRIDGE-LIKE LIPID TRANSFER PROTEIN FAMILY MEMBER 2"/>
    <property type="match status" value="1"/>
</dbReference>
<evidence type="ECO:0008006" key="4">
    <source>
        <dbReference type="Google" id="ProtNLM"/>
    </source>
</evidence>
<keyword evidence="1" id="KW-0175">Coiled coil</keyword>
<dbReference type="InterPro" id="IPR045167">
    <property type="entry name" value="Hobbit"/>
</dbReference>
<protein>
    <recommendedName>
        <fullName evidence="4">FMP27 GFWDK domain-containing protein</fullName>
    </recommendedName>
</protein>
<sequence>MAGFVIFVAVFVLLVSITSWGFRKIISWLFQRKYNISLKIGSIRLPYLKLCDIQISKNGFSIQVDEISIKSSFLNSELTKLVTLVVKDVRINKDIGQNPDFVSNSEYNPTPLDFRDKKIPHFINTFAQFMAVHVYNVSAMLLRSETPGCLTHATAAELRLDGSILKNASLLLVTLNLIDASAKVLRHAENQLKESCLAEFRFGVSMEVILVAQGPLSVEKLHFKMCQTSSIINDSFYSISYGNKITRKVEEVEHVEDDLIQRILPLIPKVCFLQIDDTSLKGVKENSQIEYNSSLKKLALTYRCSKSENSGVFPHVSFNFSMCDLRLQNSKEKLLSLKSLSVDAKLKGDIVNIYFQMNTFLITYNHDVIHRWVYNNFLKNRQLHHLKEKTDTTKTVATSPGNSLIENIVKKLVINICAEFSQVSATIKLSGHNSSVGFNHVKLMLEQAQKHRGPSYNSYFLNLLLLDRHWQTECLIESFWWSFKEWNQDANVSKKMHIWATPVYFVKVLVKVCTHENSQMEVVAFLDMVQLEWSLELAACVLLAIKCLKQYGLDREKISGERRVEKGGLGPQVYVNVGINYFNCFFQSQNTEYFVVQLNSVDITKTLDSTNVKFEEFKIFTVNNTGAYYCCLRTEDISNFKTFVQQAQIDFRPSENSISLSEEIRIYWSTNFHLKTLLLVRDILDFVNDLREEINLPLRQTPPSNDTVYTCSISGIFAFYIEISHKYSAKISIDGLNISKTPHDLSVENTAAVVAIDGADIFTIKGLAVHRIVDSQLIRDERLDNENFKVAWNKTWGLSVDLFKAVFPYKHNYADAVQNELISVFKWLKIVHNYKKVPFTGDSPLPSDLLINVKEFLFEMSDDPFEVKLRDNFELLEDEYNESTKRLKMLKEKVAELCKTHLHLPAGKVEELYNNLNRKNAEIYIQRSKQMLRNAPPRTRLFAWSMTMVEIMILADPSIHGAENVIKVMKEIDADTPWPEEHLEFTTLWCRVVSLRCKEWKFQLRDFPQPLLDIRQCYICGQLVGAEQVAPRREYFVVQLNSVDITKTLDSTNVKFEEFKIFTVNNTGAYYCCLRTEDISNFKTFVQQAQIDFRPSENSISLSEEIRIYWSTNFHLKTLLLVRDILDFLNDLREEINLPLRQTPPSNDTVYTCSISGVFAFYIEISDKYSAKISIDGLNISKTPHDLSVENTAAVVAINNADIFTIKGLAVHRIVDSQLIRDERLDNENFKVAWNKTWGLSVDLFKAVFPYKHNYADAVQNELISVFKWLKIVHNYKKVPFTGDTPLPSDLLINVKEFLFEMSDDPFEVKLRDNFELLEDEYNESTKRLKMLKEKVAELCKTHLHLPAGKVEELYNNLNRKNAEIYIQRSKQMLRNAPPRTRLFAWSMTMVEIMILADPSIHGSENVIKVMKEIDADTPWPEEHLEFTTLWCRVVSLRCKEWKFQLRDFPQPLLDIRQCYICGQLVGAEQVAPRRGKRFLRENAPIMSMSPWAMSMKSRTKPMRPSMMSSVMDILFEFLIGAFFA</sequence>
<name>A0AA38HWS3_9CUCU</name>
<organism evidence="2 3">
    <name type="scientific">Zophobas morio</name>
    <dbReference type="NCBI Taxonomy" id="2755281"/>
    <lineage>
        <taxon>Eukaryota</taxon>
        <taxon>Metazoa</taxon>
        <taxon>Ecdysozoa</taxon>
        <taxon>Arthropoda</taxon>
        <taxon>Hexapoda</taxon>
        <taxon>Insecta</taxon>
        <taxon>Pterygota</taxon>
        <taxon>Neoptera</taxon>
        <taxon>Endopterygota</taxon>
        <taxon>Coleoptera</taxon>
        <taxon>Polyphaga</taxon>
        <taxon>Cucujiformia</taxon>
        <taxon>Tenebrionidae</taxon>
        <taxon>Zophobas</taxon>
    </lineage>
</organism>
<dbReference type="PANTHER" id="PTHR15678">
    <property type="entry name" value="ANTIGEN MLAA-22-RELATED"/>
    <property type="match status" value="1"/>
</dbReference>
<dbReference type="Pfam" id="PF10344">
    <property type="entry name" value="Hobbit"/>
    <property type="match status" value="2"/>
</dbReference>
<feature type="coiled-coil region" evidence="1">
    <location>
        <begin position="866"/>
        <end position="900"/>
    </location>
</feature>
<evidence type="ECO:0000313" key="3">
    <source>
        <dbReference type="Proteomes" id="UP001168821"/>
    </source>
</evidence>
<gene>
    <name evidence="2" type="ORF">Zmor_022846</name>
</gene>
<evidence type="ECO:0000256" key="1">
    <source>
        <dbReference type="SAM" id="Coils"/>
    </source>
</evidence>
<reference evidence="2" key="1">
    <citation type="journal article" date="2023" name="G3 (Bethesda)">
        <title>Whole genome assemblies of Zophobas morio and Tenebrio molitor.</title>
        <authorList>
            <person name="Kaur S."/>
            <person name="Stinson S.A."/>
            <person name="diCenzo G.C."/>
        </authorList>
    </citation>
    <scope>NUCLEOTIDE SEQUENCE</scope>
    <source>
        <strain evidence="2">QUZm001</strain>
    </source>
</reference>
<evidence type="ECO:0000313" key="2">
    <source>
        <dbReference type="EMBL" id="KAJ3645165.1"/>
    </source>
</evidence>
<keyword evidence="3" id="KW-1185">Reference proteome</keyword>